<dbReference type="RefSeq" id="WP_188653905.1">
    <property type="nucleotide sequence ID" value="NZ_BMIN01000009.1"/>
</dbReference>
<protein>
    <submittedName>
        <fullName evidence="2">Uncharacterized protein</fullName>
    </submittedName>
</protein>
<organism evidence="2 3">
    <name type="scientific">Pontibacillus salipaludis</name>
    <dbReference type="NCBI Taxonomy" id="1697394"/>
    <lineage>
        <taxon>Bacteria</taxon>
        <taxon>Bacillati</taxon>
        <taxon>Bacillota</taxon>
        <taxon>Bacilli</taxon>
        <taxon>Bacillales</taxon>
        <taxon>Bacillaceae</taxon>
        <taxon>Pontibacillus</taxon>
    </lineage>
</organism>
<keyword evidence="3" id="KW-1185">Reference proteome</keyword>
<evidence type="ECO:0000313" key="3">
    <source>
        <dbReference type="Proteomes" id="UP000642571"/>
    </source>
</evidence>
<sequence>MNRVIELTFIFILTGLLTYDFFLSNEVGFLWVKWLLLVSYSMLIVISLFMRKGERNKRSNNVWEVGFTVYIVALLAFFTSIGGQSASGLSFYDPFLWVVVVISLVDTFWHAKRDREVM</sequence>
<feature type="transmembrane region" description="Helical" evidence="1">
    <location>
        <begin position="94"/>
        <end position="111"/>
    </location>
</feature>
<feature type="transmembrane region" description="Helical" evidence="1">
    <location>
        <begin position="62"/>
        <end position="82"/>
    </location>
</feature>
<reference evidence="3" key="1">
    <citation type="journal article" date="2019" name="Int. J. Syst. Evol. Microbiol.">
        <title>The Global Catalogue of Microorganisms (GCM) 10K type strain sequencing project: providing services to taxonomists for standard genome sequencing and annotation.</title>
        <authorList>
            <consortium name="The Broad Institute Genomics Platform"/>
            <consortium name="The Broad Institute Genome Sequencing Center for Infectious Disease"/>
            <person name="Wu L."/>
            <person name="Ma J."/>
        </authorList>
    </citation>
    <scope>NUCLEOTIDE SEQUENCE [LARGE SCALE GENOMIC DNA]</scope>
    <source>
        <strain evidence="3">CGMCC 1.15353</strain>
    </source>
</reference>
<feature type="transmembrane region" description="Helical" evidence="1">
    <location>
        <begin position="7"/>
        <end position="24"/>
    </location>
</feature>
<name>A0ABQ1Q5T6_9BACI</name>
<gene>
    <name evidence="2" type="ORF">GCM10011389_23180</name>
</gene>
<comment type="caution">
    <text evidence="2">The sequence shown here is derived from an EMBL/GenBank/DDBJ whole genome shotgun (WGS) entry which is preliminary data.</text>
</comment>
<keyword evidence="1" id="KW-0812">Transmembrane</keyword>
<dbReference type="EMBL" id="BMIN01000009">
    <property type="protein sequence ID" value="GGD14898.1"/>
    <property type="molecule type" value="Genomic_DNA"/>
</dbReference>
<evidence type="ECO:0000256" key="1">
    <source>
        <dbReference type="SAM" id="Phobius"/>
    </source>
</evidence>
<keyword evidence="1" id="KW-0472">Membrane</keyword>
<dbReference type="Proteomes" id="UP000642571">
    <property type="component" value="Unassembled WGS sequence"/>
</dbReference>
<feature type="transmembrane region" description="Helical" evidence="1">
    <location>
        <begin position="30"/>
        <end position="50"/>
    </location>
</feature>
<keyword evidence="1" id="KW-1133">Transmembrane helix</keyword>
<proteinExistence type="predicted"/>
<evidence type="ECO:0000313" key="2">
    <source>
        <dbReference type="EMBL" id="GGD14898.1"/>
    </source>
</evidence>
<accession>A0ABQ1Q5T6</accession>